<dbReference type="GO" id="GO:0016020">
    <property type="term" value="C:membrane"/>
    <property type="evidence" value="ECO:0007669"/>
    <property type="project" value="UniProtKB-SubCell"/>
</dbReference>
<evidence type="ECO:0000313" key="13">
    <source>
        <dbReference type="Proteomes" id="UP000472267"/>
    </source>
</evidence>
<dbReference type="SMART" id="SM00409">
    <property type="entry name" value="IG"/>
    <property type="match status" value="2"/>
</dbReference>
<evidence type="ECO:0000256" key="2">
    <source>
        <dbReference type="ARBA" id="ARBA00007810"/>
    </source>
</evidence>
<dbReference type="GO" id="GO:0007157">
    <property type="term" value="P:heterophilic cell-cell adhesion via plasma membrane cell adhesion molecules"/>
    <property type="evidence" value="ECO:0007669"/>
    <property type="project" value="TreeGrafter"/>
</dbReference>
<dbReference type="Pfam" id="PF08205">
    <property type="entry name" value="C2-set_2"/>
    <property type="match status" value="1"/>
</dbReference>
<evidence type="ECO:0000256" key="5">
    <source>
        <dbReference type="ARBA" id="ARBA00022737"/>
    </source>
</evidence>
<dbReference type="GO" id="GO:0005912">
    <property type="term" value="C:adherens junction"/>
    <property type="evidence" value="ECO:0007669"/>
    <property type="project" value="TreeGrafter"/>
</dbReference>
<dbReference type="SMART" id="SM00408">
    <property type="entry name" value="IGc2"/>
    <property type="match status" value="2"/>
</dbReference>
<evidence type="ECO:0000259" key="11">
    <source>
        <dbReference type="PROSITE" id="PS50835"/>
    </source>
</evidence>
<evidence type="ECO:0000256" key="7">
    <source>
        <dbReference type="ARBA" id="ARBA00022989"/>
    </source>
</evidence>
<organism evidence="12 13">
    <name type="scientific">Salarias fasciatus</name>
    <name type="common">Jewelled blenny</name>
    <name type="synonym">Blennius fasciatus</name>
    <dbReference type="NCBI Taxonomy" id="181472"/>
    <lineage>
        <taxon>Eukaryota</taxon>
        <taxon>Metazoa</taxon>
        <taxon>Chordata</taxon>
        <taxon>Craniata</taxon>
        <taxon>Vertebrata</taxon>
        <taxon>Euteleostomi</taxon>
        <taxon>Actinopterygii</taxon>
        <taxon>Neopterygii</taxon>
        <taxon>Teleostei</taxon>
        <taxon>Neoteleostei</taxon>
        <taxon>Acanthomorphata</taxon>
        <taxon>Ovalentaria</taxon>
        <taxon>Blenniimorphae</taxon>
        <taxon>Blenniiformes</taxon>
        <taxon>Blennioidei</taxon>
        <taxon>Blenniidae</taxon>
        <taxon>Salariinae</taxon>
        <taxon>Salarias</taxon>
    </lineage>
</organism>
<dbReference type="InterPro" id="IPR013162">
    <property type="entry name" value="CD80_C2-set"/>
</dbReference>
<dbReference type="InterPro" id="IPR051427">
    <property type="entry name" value="Nectin/Nectin-like"/>
</dbReference>
<evidence type="ECO:0000256" key="10">
    <source>
        <dbReference type="ARBA" id="ARBA00023180"/>
    </source>
</evidence>
<dbReference type="InterPro" id="IPR036179">
    <property type="entry name" value="Ig-like_dom_sf"/>
</dbReference>
<keyword evidence="3" id="KW-0812">Transmembrane</keyword>
<keyword evidence="13" id="KW-1185">Reference proteome</keyword>
<keyword evidence="8" id="KW-0472">Membrane</keyword>
<dbReference type="GO" id="GO:0007156">
    <property type="term" value="P:homophilic cell adhesion via plasma membrane adhesion molecules"/>
    <property type="evidence" value="ECO:0007669"/>
    <property type="project" value="TreeGrafter"/>
</dbReference>
<dbReference type="InterPro" id="IPR013106">
    <property type="entry name" value="Ig_V-set"/>
</dbReference>
<accession>A0A672GRV1</accession>
<reference evidence="12" key="1">
    <citation type="submission" date="2019-06" db="EMBL/GenBank/DDBJ databases">
        <authorList>
            <consortium name="Wellcome Sanger Institute Data Sharing"/>
        </authorList>
    </citation>
    <scope>NUCLEOTIDE SEQUENCE [LARGE SCALE GENOMIC DNA]</scope>
</reference>
<dbReference type="AlphaFoldDB" id="A0A672GRV1"/>
<comment type="subcellular location">
    <subcellularLocation>
        <location evidence="1">Membrane</location>
        <topology evidence="1">Single-pass membrane protein</topology>
    </subcellularLocation>
</comment>
<dbReference type="InterPro" id="IPR013783">
    <property type="entry name" value="Ig-like_fold"/>
</dbReference>
<evidence type="ECO:0000256" key="6">
    <source>
        <dbReference type="ARBA" id="ARBA00022889"/>
    </source>
</evidence>
<dbReference type="FunCoup" id="A0A672GRV1">
    <property type="interactions" value="120"/>
</dbReference>
<dbReference type="OMA" id="LITCART"/>
<dbReference type="Pfam" id="PF13927">
    <property type="entry name" value="Ig_3"/>
    <property type="match status" value="1"/>
</dbReference>
<dbReference type="PANTHER" id="PTHR23277">
    <property type="entry name" value="NECTIN-RELATED"/>
    <property type="match status" value="1"/>
</dbReference>
<dbReference type="SUPFAM" id="SSF48726">
    <property type="entry name" value="Immunoglobulin"/>
    <property type="match status" value="3"/>
</dbReference>
<sequence>MNFRSLSPSHEKWEQRQKCCVYIFVEYIFGILKTGLITCARTILKCCKDPQIPSDVVVLPGVSVTGGNLTVVEGHDVTLPCKMTEQEKTLTQISWRRKTRGMPGNPFFFTISEENGQSFVDDPDPRISVIGHFAERDGTLQISNVSLNDEGRYRCIFSLFPSGTYSKKIPLQVQVPPATSLNSTLLILGNEEVLLATCTAAASRPAAQLRWITGALEKNLRETTSVTEHDNGTTTTVSSLFGVPRREISGHEVQCVVSSSALAEEHREAFTLQVFLSDRNIFHIPNDTLECVSEGNPEPSVRWTRSDKTLPESDFRVDGGKLTFLRKASELKGFYQCEVSNPYGQQSQQVYWTVVSGEATATVLHRLVLVMFLNKQLLKCYLSVMLWFSRLDRIVAPEGTTSVQDENFFRLTESCSVNLACSPSTLCTTDSDCLVLTRTSRREPSAQHELLFTGFLLNPEWNLKSLF</sequence>
<dbReference type="Ensembl" id="ENSSFAT00005022413.1">
    <property type="protein sequence ID" value="ENSSFAP00005021498.1"/>
    <property type="gene ID" value="ENSSFAG00005011231.1"/>
</dbReference>
<proteinExistence type="inferred from homology"/>
<dbReference type="PANTHER" id="PTHR23277:SF106">
    <property type="entry name" value="NECTIN-1 ISOFORM X1-RELATED"/>
    <property type="match status" value="1"/>
</dbReference>
<dbReference type="InterPro" id="IPR003598">
    <property type="entry name" value="Ig_sub2"/>
</dbReference>
<feature type="domain" description="Ig-like" evidence="11">
    <location>
        <begin position="60"/>
        <end position="155"/>
    </location>
</feature>
<reference evidence="12" key="3">
    <citation type="submission" date="2025-09" db="UniProtKB">
        <authorList>
            <consortium name="Ensembl"/>
        </authorList>
    </citation>
    <scope>IDENTIFICATION</scope>
</reference>
<reference evidence="12" key="2">
    <citation type="submission" date="2025-08" db="UniProtKB">
        <authorList>
            <consortium name="Ensembl"/>
        </authorList>
    </citation>
    <scope>IDENTIFICATION</scope>
</reference>
<dbReference type="Gene3D" id="2.60.40.10">
    <property type="entry name" value="Immunoglobulins"/>
    <property type="match status" value="3"/>
</dbReference>
<feature type="domain" description="Ig-like" evidence="11">
    <location>
        <begin position="244"/>
        <end position="355"/>
    </location>
</feature>
<dbReference type="InParanoid" id="A0A672GRV1"/>
<keyword evidence="7" id="KW-1133">Transmembrane helix</keyword>
<keyword evidence="9" id="KW-1015">Disulfide bond</keyword>
<name>A0A672GRV1_SALFA</name>
<dbReference type="Proteomes" id="UP000472267">
    <property type="component" value="Chromosome 16"/>
</dbReference>
<evidence type="ECO:0000256" key="3">
    <source>
        <dbReference type="ARBA" id="ARBA00022692"/>
    </source>
</evidence>
<dbReference type="PROSITE" id="PS50835">
    <property type="entry name" value="IG_LIKE"/>
    <property type="match status" value="2"/>
</dbReference>
<keyword evidence="5" id="KW-0677">Repeat</keyword>
<dbReference type="SMART" id="SM00406">
    <property type="entry name" value="IGv"/>
    <property type="match status" value="1"/>
</dbReference>
<keyword evidence="4" id="KW-0732">Signal</keyword>
<comment type="similarity">
    <text evidence="2">Belongs to the nectin family.</text>
</comment>
<evidence type="ECO:0000256" key="8">
    <source>
        <dbReference type="ARBA" id="ARBA00023136"/>
    </source>
</evidence>
<dbReference type="InterPro" id="IPR003599">
    <property type="entry name" value="Ig_sub"/>
</dbReference>
<protein>
    <recommendedName>
        <fullName evidence="11">Ig-like domain-containing protein</fullName>
    </recommendedName>
</protein>
<keyword evidence="10" id="KW-0325">Glycoprotein</keyword>
<dbReference type="Pfam" id="PF07686">
    <property type="entry name" value="V-set"/>
    <property type="match status" value="1"/>
</dbReference>
<keyword evidence="6" id="KW-0130">Cell adhesion</keyword>
<evidence type="ECO:0000313" key="12">
    <source>
        <dbReference type="Ensembl" id="ENSSFAP00005021498.1"/>
    </source>
</evidence>
<evidence type="ECO:0000256" key="1">
    <source>
        <dbReference type="ARBA" id="ARBA00004167"/>
    </source>
</evidence>
<evidence type="ECO:0000256" key="9">
    <source>
        <dbReference type="ARBA" id="ARBA00023157"/>
    </source>
</evidence>
<evidence type="ECO:0000256" key="4">
    <source>
        <dbReference type="ARBA" id="ARBA00022729"/>
    </source>
</evidence>
<dbReference type="InterPro" id="IPR007110">
    <property type="entry name" value="Ig-like_dom"/>
</dbReference>